<keyword evidence="4" id="KW-1185">Reference proteome</keyword>
<name>A0A9P6X1A2_RHIOR</name>
<feature type="domain" description="Oxidoreductase molybdopterin-binding" evidence="2">
    <location>
        <begin position="355"/>
        <end position="492"/>
    </location>
</feature>
<comment type="caution">
    <text evidence="3">The sequence shown here is derived from an EMBL/GenBank/DDBJ whole genome shotgun (WGS) entry which is preliminary data.</text>
</comment>
<feature type="transmembrane region" description="Helical" evidence="1">
    <location>
        <begin position="153"/>
        <end position="181"/>
    </location>
</feature>
<dbReference type="SUPFAM" id="SSF56524">
    <property type="entry name" value="Oxidoreductase molybdopterin-binding domain"/>
    <property type="match status" value="1"/>
</dbReference>
<evidence type="ECO:0000256" key="1">
    <source>
        <dbReference type="SAM" id="Phobius"/>
    </source>
</evidence>
<reference evidence="3" key="1">
    <citation type="journal article" date="2020" name="Microb. Genom.">
        <title>Genetic diversity of clinical and environmental Mucorales isolates obtained from an investigation of mucormycosis cases among solid organ transplant recipients.</title>
        <authorList>
            <person name="Nguyen M.H."/>
            <person name="Kaul D."/>
            <person name="Muto C."/>
            <person name="Cheng S.J."/>
            <person name="Richter R.A."/>
            <person name="Bruno V.M."/>
            <person name="Liu G."/>
            <person name="Beyhan S."/>
            <person name="Sundermann A.J."/>
            <person name="Mounaud S."/>
            <person name="Pasculle A.W."/>
            <person name="Nierman W.C."/>
            <person name="Driscoll E."/>
            <person name="Cumbie R."/>
            <person name="Clancy C.J."/>
            <person name="Dupont C.L."/>
        </authorList>
    </citation>
    <scope>NUCLEOTIDE SEQUENCE</scope>
    <source>
        <strain evidence="3">GL11</strain>
    </source>
</reference>
<dbReference type="PANTHER" id="PTHR34391">
    <property type="entry name" value="UPF0658 GOLGI APPARATUS MEMBRANE PROTEIN C1952.10C-RELATED"/>
    <property type="match status" value="1"/>
</dbReference>
<dbReference type="PANTHER" id="PTHR34391:SF1">
    <property type="entry name" value="UPF0658 GOLGI APPARATUS MEMBRANE PROTEIN C1952.10C-RELATED"/>
    <property type="match status" value="1"/>
</dbReference>
<evidence type="ECO:0000313" key="3">
    <source>
        <dbReference type="EMBL" id="KAG1303036.1"/>
    </source>
</evidence>
<dbReference type="GO" id="GO:0005794">
    <property type="term" value="C:Golgi apparatus"/>
    <property type="evidence" value="ECO:0007669"/>
    <property type="project" value="TreeGrafter"/>
</dbReference>
<organism evidence="3 4">
    <name type="scientific">Rhizopus oryzae</name>
    <name type="common">Mucormycosis agent</name>
    <name type="synonym">Rhizopus arrhizus var. delemar</name>
    <dbReference type="NCBI Taxonomy" id="64495"/>
    <lineage>
        <taxon>Eukaryota</taxon>
        <taxon>Fungi</taxon>
        <taxon>Fungi incertae sedis</taxon>
        <taxon>Mucoromycota</taxon>
        <taxon>Mucoromycotina</taxon>
        <taxon>Mucoromycetes</taxon>
        <taxon>Mucorales</taxon>
        <taxon>Mucorineae</taxon>
        <taxon>Rhizopodaceae</taxon>
        <taxon>Rhizopus</taxon>
    </lineage>
</organism>
<dbReference type="InterPro" id="IPR000572">
    <property type="entry name" value="OxRdtase_Mopterin-bd_dom"/>
</dbReference>
<dbReference type="Proteomes" id="UP000716291">
    <property type="component" value="Unassembled WGS sequence"/>
</dbReference>
<dbReference type="InterPro" id="IPR008335">
    <property type="entry name" value="Mopterin_OxRdtase_euk"/>
</dbReference>
<evidence type="ECO:0000313" key="4">
    <source>
        <dbReference type="Proteomes" id="UP000716291"/>
    </source>
</evidence>
<dbReference type="Gene3D" id="3.90.420.10">
    <property type="entry name" value="Oxidoreductase, molybdopterin-binding domain"/>
    <property type="match status" value="1"/>
</dbReference>
<proteinExistence type="predicted"/>
<sequence length="513" mass="57929">MINDAHLNINSDDELKLAFANARSLLVYFILFMIAQLFTVVLVVDAIYQRNTIQLIALVAFELGMTAYSFIQFHQSSTLFSKEDSNESAGLLYLGYAYHDSKWAEITQSCVMCICTCIFSFLAYKLYLEFGWHIYKKIGADLAMRDRYKMYQIFMMLLKFDFFFFLGFSIQYLALLIVAWWPTAENSGDQATTVKELIEHIVFSCCISVAMLTSALWGLKREKKPQMYIFLVLCLASMGYYIYTLVEIAKNPVRFLGSKAFLTFFLCVDLVLILVSVAIAIICLKNFNLGLMNHISHATTSATSAHSLAPLGQDPLHDSHALIVRKEAPFNAEPSTPDLVKYYITPEKYFFCRNHGPMPVLDENEHTIEISGIGCKSKTVITMKQIKQDYEKVSVMMVMECAGNRRDGLHKVKFTKGVIWGPGALGNAIYSGSRLKDVLEAIGVTSKIKNLSKLHVAFESVEQCEEEKCYGSSIPLSKALDEFGDVLLAYEVKIKFVFKKNAKVTKPSSMVKL</sequence>
<gene>
    <name evidence="3" type="ORF">G6F64_010421</name>
</gene>
<dbReference type="AlphaFoldDB" id="A0A9P6X1A2"/>
<accession>A0A9P6X1A2</accession>
<evidence type="ECO:0000259" key="2">
    <source>
        <dbReference type="Pfam" id="PF00174"/>
    </source>
</evidence>
<feature type="transmembrane region" description="Helical" evidence="1">
    <location>
        <begin position="55"/>
        <end position="73"/>
    </location>
</feature>
<feature type="transmembrane region" description="Helical" evidence="1">
    <location>
        <begin position="226"/>
        <end position="243"/>
    </location>
</feature>
<keyword evidence="1" id="KW-0472">Membrane</keyword>
<feature type="transmembrane region" description="Helical" evidence="1">
    <location>
        <begin position="106"/>
        <end position="127"/>
    </location>
</feature>
<feature type="transmembrane region" description="Helical" evidence="1">
    <location>
        <begin position="263"/>
        <end position="284"/>
    </location>
</feature>
<dbReference type="OrthoDB" id="10051395at2759"/>
<dbReference type="Pfam" id="PF00174">
    <property type="entry name" value="Oxidored_molyb"/>
    <property type="match status" value="1"/>
</dbReference>
<dbReference type="EMBL" id="JAANQT010002155">
    <property type="protein sequence ID" value="KAG1303036.1"/>
    <property type="molecule type" value="Genomic_DNA"/>
</dbReference>
<keyword evidence="1" id="KW-0812">Transmembrane</keyword>
<protein>
    <recommendedName>
        <fullName evidence="2">Oxidoreductase molybdopterin-binding domain-containing protein</fullName>
    </recommendedName>
</protein>
<dbReference type="GO" id="GO:0016491">
    <property type="term" value="F:oxidoreductase activity"/>
    <property type="evidence" value="ECO:0007669"/>
    <property type="project" value="InterPro"/>
</dbReference>
<dbReference type="PRINTS" id="PR00407">
    <property type="entry name" value="EUMOPTERIN"/>
</dbReference>
<feature type="transmembrane region" description="Helical" evidence="1">
    <location>
        <begin position="25"/>
        <end position="48"/>
    </location>
</feature>
<feature type="transmembrane region" description="Helical" evidence="1">
    <location>
        <begin position="201"/>
        <end position="219"/>
    </location>
</feature>
<keyword evidence="1" id="KW-1133">Transmembrane helix</keyword>
<dbReference type="InterPro" id="IPR040410">
    <property type="entry name" value="UPF0658_Golgi"/>
</dbReference>
<dbReference type="InterPro" id="IPR036374">
    <property type="entry name" value="OxRdtase_Mopterin-bd_sf"/>
</dbReference>